<comment type="subunit">
    <text evidence="3">Heterodimer of HisH and HisF.</text>
</comment>
<dbReference type="PANTHER" id="PTHR21235:SF2">
    <property type="entry name" value="IMIDAZOLE GLYCEROL PHOSPHATE SYNTHASE HISHF"/>
    <property type="match status" value="1"/>
</dbReference>
<evidence type="ECO:0000256" key="8">
    <source>
        <dbReference type="ARBA" id="ARBA00025475"/>
    </source>
</evidence>
<evidence type="ECO:0000313" key="14">
    <source>
        <dbReference type="Proteomes" id="UP000568888"/>
    </source>
</evidence>
<evidence type="ECO:0000256" key="9">
    <source>
        <dbReference type="ARBA" id="ARBA00030264"/>
    </source>
</evidence>
<dbReference type="GO" id="GO:0000105">
    <property type="term" value="P:L-histidine biosynthetic process"/>
    <property type="evidence" value="ECO:0007669"/>
    <property type="project" value="UniProtKB-UniPathway"/>
</dbReference>
<dbReference type="PANTHER" id="PTHR21235">
    <property type="entry name" value="IMIDAZOLE GLYCEROL PHOSPHATE SYNTHASE SUBUNIT HISF/H IGP SYNTHASE SUBUNIT HISF/H"/>
    <property type="match status" value="1"/>
</dbReference>
<dbReference type="InterPro" id="IPR011060">
    <property type="entry name" value="RibuloseP-bd_barrel"/>
</dbReference>
<evidence type="ECO:0000256" key="11">
    <source>
        <dbReference type="RuleBase" id="RU003657"/>
    </source>
</evidence>
<dbReference type="Proteomes" id="UP000831485">
    <property type="component" value="Chromosome"/>
</dbReference>
<evidence type="ECO:0000313" key="13">
    <source>
        <dbReference type="EMBL" id="UPU36496.1"/>
    </source>
</evidence>
<sequence length="251" mass="27002">MIKKRLIARIDIKNEFVIKGIHLEGVRKIGDPHDLAVKYYEERIDEILFMDAVASLYGRNNLFDIIERSCRDVFVPITVGGGIRTMEDIERSLKAGADKVAINTQAVKTPQFIAEAVRTFGSQCIVASVEAKRHGAGWESYCDNGREHTGKDALGWCRQLEELGAGELLVTSVDTEGTKKGCDLQLLQAAAKGAGIPVIGCGGIGNTGHVVDVFQKTACDAVAVASILHYNLAGVGQIKEALLAGGVQVRP</sequence>
<reference evidence="14" key="1">
    <citation type="submission" date="2020-06" db="EMBL/GenBank/DDBJ databases">
        <title>Draft genomic sequecing of Geomonas sp. Red736.</title>
        <authorList>
            <person name="Itoh H."/>
            <person name="Xu Z.X."/>
            <person name="Ushijima N."/>
            <person name="Masuda Y."/>
            <person name="Shiratori Y."/>
            <person name="Senoo K."/>
        </authorList>
    </citation>
    <scope>NUCLEOTIDE SEQUENCE [LARGE SCALE GENOMIC DNA]</scope>
    <source>
        <strain evidence="14">Red736</strain>
    </source>
</reference>
<evidence type="ECO:0000313" key="15">
    <source>
        <dbReference type="Proteomes" id="UP000831485"/>
    </source>
</evidence>
<keyword evidence="7" id="KW-0456">Lyase</keyword>
<dbReference type="EMBL" id="BLXY01000008">
    <property type="protein sequence ID" value="GFO65327.1"/>
    <property type="molecule type" value="Genomic_DNA"/>
</dbReference>
<keyword evidence="6 11" id="KW-0368">Histidine biosynthesis</keyword>
<evidence type="ECO:0000256" key="3">
    <source>
        <dbReference type="ARBA" id="ARBA00011152"/>
    </source>
</evidence>
<accession>A0A6V8N0D9</accession>
<dbReference type="Pfam" id="PF00977">
    <property type="entry name" value="His_biosynth"/>
    <property type="match status" value="1"/>
</dbReference>
<dbReference type="Gene3D" id="3.20.20.70">
    <property type="entry name" value="Aldolase class I"/>
    <property type="match status" value="1"/>
</dbReference>
<proteinExistence type="inferred from homology"/>
<evidence type="ECO:0000256" key="2">
    <source>
        <dbReference type="ARBA" id="ARBA00009667"/>
    </source>
</evidence>
<dbReference type="EMBL" id="CP096574">
    <property type="protein sequence ID" value="UPU36496.1"/>
    <property type="molecule type" value="Genomic_DNA"/>
</dbReference>
<gene>
    <name evidence="12" type="primary">hisF_2</name>
    <name evidence="12" type="ORF">GMPD_32460</name>
    <name evidence="13" type="ORF">M1B72_01985</name>
</gene>
<evidence type="ECO:0000256" key="6">
    <source>
        <dbReference type="ARBA" id="ARBA00023102"/>
    </source>
</evidence>
<reference evidence="13" key="3">
    <citation type="submission" date="2022-04" db="EMBL/GenBank/DDBJ databases">
        <authorList>
            <person name="Liu G."/>
        </authorList>
    </citation>
    <scope>NUCLEOTIDE SEQUENCE</scope>
    <source>
        <strain evidence="13">RG22</strain>
    </source>
</reference>
<evidence type="ECO:0000313" key="12">
    <source>
        <dbReference type="EMBL" id="GFO65327.1"/>
    </source>
</evidence>
<dbReference type="UniPathway" id="UPA00031">
    <property type="reaction ID" value="UER00010"/>
</dbReference>
<evidence type="ECO:0000256" key="5">
    <source>
        <dbReference type="ARBA" id="ARBA00022605"/>
    </source>
</evidence>
<evidence type="ECO:0000256" key="4">
    <source>
        <dbReference type="ARBA" id="ARBA00012809"/>
    </source>
</evidence>
<evidence type="ECO:0000256" key="7">
    <source>
        <dbReference type="ARBA" id="ARBA00023239"/>
    </source>
</evidence>
<evidence type="ECO:0000256" key="1">
    <source>
        <dbReference type="ARBA" id="ARBA00005091"/>
    </source>
</evidence>
<dbReference type="AlphaFoldDB" id="A0A6V8N0D9"/>
<comment type="catalytic activity">
    <reaction evidence="10">
        <text>5-[(5-phospho-1-deoxy-D-ribulos-1-ylimino)methylamino]-1-(5-phospho-beta-D-ribosyl)imidazole-4-carboxamide + L-glutamine = D-erythro-1-(imidazol-4-yl)glycerol 3-phosphate + 5-amino-1-(5-phospho-beta-D-ribosyl)imidazole-4-carboxamide + L-glutamate + H(+)</text>
        <dbReference type="Rhea" id="RHEA:24793"/>
        <dbReference type="ChEBI" id="CHEBI:15378"/>
        <dbReference type="ChEBI" id="CHEBI:29985"/>
        <dbReference type="ChEBI" id="CHEBI:58278"/>
        <dbReference type="ChEBI" id="CHEBI:58359"/>
        <dbReference type="ChEBI" id="CHEBI:58475"/>
        <dbReference type="ChEBI" id="CHEBI:58525"/>
        <dbReference type="EC" id="4.3.2.10"/>
    </reaction>
</comment>
<keyword evidence="15" id="KW-1185">Reference proteome</keyword>
<dbReference type="EC" id="4.3.2.10" evidence="4"/>
<dbReference type="SUPFAM" id="SSF51366">
    <property type="entry name" value="Ribulose-phoshate binding barrel"/>
    <property type="match status" value="1"/>
</dbReference>
<dbReference type="InterPro" id="IPR004651">
    <property type="entry name" value="HisF"/>
</dbReference>
<dbReference type="CDD" id="cd04731">
    <property type="entry name" value="HisF"/>
    <property type="match status" value="1"/>
</dbReference>
<protein>
    <recommendedName>
        <fullName evidence="4">imidazole glycerol-phosphate synthase</fullName>
        <ecNumber evidence="4">4.3.2.10</ecNumber>
    </recommendedName>
    <alternativeName>
        <fullName evidence="9">IGP synthase cyclase subunit</fullName>
    </alternativeName>
</protein>
<keyword evidence="5 11" id="KW-0028">Amino-acid biosynthesis</keyword>
<dbReference type="GO" id="GO:0016829">
    <property type="term" value="F:lyase activity"/>
    <property type="evidence" value="ECO:0007669"/>
    <property type="project" value="UniProtKB-KW"/>
</dbReference>
<reference evidence="12" key="2">
    <citation type="journal article" date="2021" name="Int. J. Syst. Evol. Microbiol.">
        <title>Geomonas silvestris sp. nov., Geomonas paludis sp. nov. and Geomonas limicola sp. nov., isolated from terrestrial environments, and emended description of the genus Geomonas.</title>
        <authorList>
            <person name="Itoh H."/>
            <person name="Xu Z."/>
            <person name="Masuda Y."/>
            <person name="Ushijima N."/>
            <person name="Hayakawa C."/>
            <person name="Shiratori Y."/>
            <person name="Senoo K."/>
        </authorList>
    </citation>
    <scope>NUCLEOTIDE SEQUENCE</scope>
    <source>
        <strain evidence="12">Red736</strain>
    </source>
</reference>
<evidence type="ECO:0000256" key="10">
    <source>
        <dbReference type="ARBA" id="ARBA00047838"/>
    </source>
</evidence>
<comment type="similarity">
    <text evidence="2 11">Belongs to the HisA/HisF family.</text>
</comment>
<comment type="pathway">
    <text evidence="1">Amino-acid biosynthesis; L-histidine biosynthesis; L-histidine from 5-phospho-alpha-D-ribose 1-diphosphate: step 5/9.</text>
</comment>
<comment type="function">
    <text evidence="8">IGPS catalyzes the conversion of PRFAR and glutamine to IGP, AICAR and glutamate. The HisF subunit catalyzes the cyclization activity that produces IGP and AICAR from PRFAR using the ammonia provided by the HisH subunit.</text>
</comment>
<dbReference type="InterPro" id="IPR006062">
    <property type="entry name" value="His_biosynth"/>
</dbReference>
<dbReference type="InterPro" id="IPR013785">
    <property type="entry name" value="Aldolase_TIM"/>
</dbReference>
<dbReference type="InterPro" id="IPR050064">
    <property type="entry name" value="IGPS_HisA/HisF"/>
</dbReference>
<dbReference type="GO" id="GO:0000107">
    <property type="term" value="F:imidazoleglycerol-phosphate synthase activity"/>
    <property type="evidence" value="ECO:0007669"/>
    <property type="project" value="InterPro"/>
</dbReference>
<name>A0A6V8N0D9_9BACT</name>
<dbReference type="RefSeq" id="WP_183349293.1">
    <property type="nucleotide sequence ID" value="NZ_BLXY01000008.1"/>
</dbReference>
<organism evidence="12 14">
    <name type="scientific">Geomonas paludis</name>
    <dbReference type="NCBI Taxonomy" id="2740185"/>
    <lineage>
        <taxon>Bacteria</taxon>
        <taxon>Pseudomonadati</taxon>
        <taxon>Thermodesulfobacteriota</taxon>
        <taxon>Desulfuromonadia</taxon>
        <taxon>Geobacterales</taxon>
        <taxon>Geobacteraceae</taxon>
        <taxon>Geomonas</taxon>
    </lineage>
</organism>
<dbReference type="Proteomes" id="UP000568888">
    <property type="component" value="Unassembled WGS sequence"/>
</dbReference>